<reference evidence="2" key="1">
    <citation type="submission" date="2020-03" db="EMBL/GenBank/DDBJ databases">
        <title>The deep terrestrial virosphere.</title>
        <authorList>
            <person name="Holmfeldt K."/>
            <person name="Nilsson E."/>
            <person name="Simone D."/>
            <person name="Lopez-Fernandez M."/>
            <person name="Wu X."/>
            <person name="de Brujin I."/>
            <person name="Lundin D."/>
            <person name="Andersson A."/>
            <person name="Bertilsson S."/>
            <person name="Dopson M."/>
        </authorList>
    </citation>
    <scope>NUCLEOTIDE SEQUENCE</scope>
    <source>
        <strain evidence="2">MM415B02109</strain>
    </source>
</reference>
<gene>
    <name evidence="2" type="ORF">MM415B02109_0008</name>
</gene>
<dbReference type="Pfam" id="PF00534">
    <property type="entry name" value="Glycos_transf_1"/>
    <property type="match status" value="1"/>
</dbReference>
<keyword evidence="2" id="KW-0808">Transferase</keyword>
<dbReference type="InterPro" id="IPR001296">
    <property type="entry name" value="Glyco_trans_1"/>
</dbReference>
<organism evidence="2">
    <name type="scientific">viral metagenome</name>
    <dbReference type="NCBI Taxonomy" id="1070528"/>
    <lineage>
        <taxon>unclassified sequences</taxon>
        <taxon>metagenomes</taxon>
        <taxon>organismal metagenomes</taxon>
    </lineage>
</organism>
<proteinExistence type="predicted"/>
<dbReference type="Gene3D" id="3.40.50.2000">
    <property type="entry name" value="Glycogen Phosphorylase B"/>
    <property type="match status" value="1"/>
</dbReference>
<feature type="domain" description="Glycosyl transferase family 1" evidence="1">
    <location>
        <begin position="196"/>
        <end position="320"/>
    </location>
</feature>
<dbReference type="SUPFAM" id="SSF53756">
    <property type="entry name" value="UDP-Glycosyltransferase/glycogen phosphorylase"/>
    <property type="match status" value="1"/>
</dbReference>
<sequence length="390" mass="44385">MAEIKKQEKKLRIFWNSNSPWTSSGYGQQMAELLPYIVKEGYPTAQCDFYGLEGGKLMINGVLHYPKINHVYGSDALIHHAKDFNADVVFTLQDVWVLNPIDLAEVKYLIPICPIDHAPVAKTILDRLKFAYRVVTYSQFGQEELKRHGIVSTYIPHTVDTEIFKPMDKIERKKAAGIAPDVFLCGMVAANKDNPPRKSFQEVMDAFKMFLEKEPKALLYLHTNPDFPGGFPIKQYAEFIKIADKLLFPDTYQMNFNIDKNQMALIYNAFDVLLSPSFSEGFGVPIIEAESCGIPVIVNNFVSMPELIKPGITGELCEVASKRFSPLGSYVGIPSTKSIFDCLMKIHKADRVKMGKEARKWVVENYDTKDVFNRYWKPYLTILEKELVVV</sequence>
<evidence type="ECO:0000259" key="1">
    <source>
        <dbReference type="Pfam" id="PF00534"/>
    </source>
</evidence>
<dbReference type="EMBL" id="MT142624">
    <property type="protein sequence ID" value="QJA86239.1"/>
    <property type="molecule type" value="Genomic_DNA"/>
</dbReference>
<dbReference type="PANTHER" id="PTHR12526">
    <property type="entry name" value="GLYCOSYLTRANSFERASE"/>
    <property type="match status" value="1"/>
</dbReference>
<protein>
    <submittedName>
        <fullName evidence="2">Putative glycosyltransferase</fullName>
    </submittedName>
</protein>
<dbReference type="AlphaFoldDB" id="A0A6M3KW82"/>
<accession>A0A6M3KW82</accession>
<dbReference type="GO" id="GO:0016757">
    <property type="term" value="F:glycosyltransferase activity"/>
    <property type="evidence" value="ECO:0007669"/>
    <property type="project" value="InterPro"/>
</dbReference>
<evidence type="ECO:0000313" key="2">
    <source>
        <dbReference type="EMBL" id="QJA86239.1"/>
    </source>
</evidence>
<name>A0A6M3KW82_9ZZZZ</name>
<dbReference type="PANTHER" id="PTHR12526:SF637">
    <property type="entry name" value="GLYCOSYLTRANSFERASE EPSF-RELATED"/>
    <property type="match status" value="1"/>
</dbReference>